<reference evidence="1 2" key="1">
    <citation type="submission" date="2019-05" db="EMBL/GenBank/DDBJ databases">
        <title>Psychrobacillus vulpis sp. nov., a new species isolated from feces of a red fox that inhabits in The Tablas de Daimiel Natural Park, Albacete, Spain.</title>
        <authorList>
            <person name="Rodriguez M."/>
            <person name="Reina J.C."/>
            <person name="Bejar V."/>
            <person name="Llamas I."/>
        </authorList>
    </citation>
    <scope>NUCLEOTIDE SEQUENCE [LARGE SCALE GENOMIC DNA]</scope>
    <source>
        <strain evidence="1 2">NEAU-3TGS17</strain>
    </source>
</reference>
<proteinExistence type="predicted"/>
<accession>A0A544T1T5</accession>
<dbReference type="AlphaFoldDB" id="A0A544T1T5"/>
<evidence type="ECO:0000313" key="1">
    <source>
        <dbReference type="EMBL" id="TQR11416.1"/>
    </source>
</evidence>
<dbReference type="OrthoDB" id="2932059at2"/>
<evidence type="ECO:0000313" key="2">
    <source>
        <dbReference type="Proteomes" id="UP000317316"/>
    </source>
</evidence>
<sequence length="108" mass="12631">MEDKTLKRAIETAGCWFVAHYITEVLDNYPRLEMDRAFKKKFTQTIFEKEQRDRTIGGTQARVSALMKVVRMNKVIEAMEYIIQSKRLNQADPKSVEMAKEILKKLCS</sequence>
<dbReference type="EMBL" id="VDGH01000009">
    <property type="protein sequence ID" value="TQR11416.1"/>
    <property type="molecule type" value="Genomic_DNA"/>
</dbReference>
<organism evidence="1 2">
    <name type="scientific">Psychrobacillus lasiicapitis</name>
    <dbReference type="NCBI Taxonomy" id="1636719"/>
    <lineage>
        <taxon>Bacteria</taxon>
        <taxon>Bacillati</taxon>
        <taxon>Bacillota</taxon>
        <taxon>Bacilli</taxon>
        <taxon>Bacillales</taxon>
        <taxon>Bacillaceae</taxon>
        <taxon>Psychrobacillus</taxon>
    </lineage>
</organism>
<protein>
    <submittedName>
        <fullName evidence="1">Uncharacterized protein</fullName>
    </submittedName>
</protein>
<keyword evidence="2" id="KW-1185">Reference proteome</keyword>
<dbReference type="RefSeq" id="WP_142539861.1">
    <property type="nucleotide sequence ID" value="NZ_BMIE01000007.1"/>
</dbReference>
<comment type="caution">
    <text evidence="1">The sequence shown here is derived from an EMBL/GenBank/DDBJ whole genome shotgun (WGS) entry which is preliminary data.</text>
</comment>
<gene>
    <name evidence="1" type="ORF">FG382_15840</name>
</gene>
<name>A0A544T1T5_9BACI</name>
<dbReference type="Proteomes" id="UP000317316">
    <property type="component" value="Unassembled WGS sequence"/>
</dbReference>